<evidence type="ECO:0000313" key="2">
    <source>
        <dbReference type="EMBL" id="JAD83284.1"/>
    </source>
</evidence>
<protein>
    <recommendedName>
        <fullName evidence="3">Secreted protein</fullName>
    </recommendedName>
</protein>
<evidence type="ECO:0008006" key="3">
    <source>
        <dbReference type="Google" id="ProtNLM"/>
    </source>
</evidence>
<sequence length="63" mass="7337">MLLYFVSCFVYFLLLPFTKHSCACSPHFSLLDSISMYQKALSDGRAMRSFSFIWSKLTMFAYS</sequence>
<dbReference type="AlphaFoldDB" id="A0A0A9D3W6"/>
<feature type="chain" id="PRO_5002044775" description="Secreted protein" evidence="1">
    <location>
        <begin position="24"/>
        <end position="63"/>
    </location>
</feature>
<organism evidence="2">
    <name type="scientific">Arundo donax</name>
    <name type="common">Giant reed</name>
    <name type="synonym">Donax arundinaceus</name>
    <dbReference type="NCBI Taxonomy" id="35708"/>
    <lineage>
        <taxon>Eukaryota</taxon>
        <taxon>Viridiplantae</taxon>
        <taxon>Streptophyta</taxon>
        <taxon>Embryophyta</taxon>
        <taxon>Tracheophyta</taxon>
        <taxon>Spermatophyta</taxon>
        <taxon>Magnoliopsida</taxon>
        <taxon>Liliopsida</taxon>
        <taxon>Poales</taxon>
        <taxon>Poaceae</taxon>
        <taxon>PACMAD clade</taxon>
        <taxon>Arundinoideae</taxon>
        <taxon>Arundineae</taxon>
        <taxon>Arundo</taxon>
    </lineage>
</organism>
<feature type="signal peptide" evidence="1">
    <location>
        <begin position="1"/>
        <end position="23"/>
    </location>
</feature>
<accession>A0A0A9D3W6</accession>
<dbReference type="EMBL" id="GBRH01214611">
    <property type="protein sequence ID" value="JAD83284.1"/>
    <property type="molecule type" value="Transcribed_RNA"/>
</dbReference>
<reference evidence="2" key="2">
    <citation type="journal article" date="2015" name="Data Brief">
        <title>Shoot transcriptome of the giant reed, Arundo donax.</title>
        <authorList>
            <person name="Barrero R.A."/>
            <person name="Guerrero F.D."/>
            <person name="Moolhuijzen P."/>
            <person name="Goolsby J.A."/>
            <person name="Tidwell J."/>
            <person name="Bellgard S.E."/>
            <person name="Bellgard M.I."/>
        </authorList>
    </citation>
    <scope>NUCLEOTIDE SEQUENCE</scope>
    <source>
        <tissue evidence="2">Shoot tissue taken approximately 20 cm above the soil surface</tissue>
    </source>
</reference>
<name>A0A0A9D3W6_ARUDO</name>
<proteinExistence type="predicted"/>
<keyword evidence="1" id="KW-0732">Signal</keyword>
<reference evidence="2" key="1">
    <citation type="submission" date="2014-09" db="EMBL/GenBank/DDBJ databases">
        <authorList>
            <person name="Magalhaes I.L.F."/>
            <person name="Oliveira U."/>
            <person name="Santos F.R."/>
            <person name="Vidigal T.H.D.A."/>
            <person name="Brescovit A.D."/>
            <person name="Santos A.J."/>
        </authorList>
    </citation>
    <scope>NUCLEOTIDE SEQUENCE</scope>
    <source>
        <tissue evidence="2">Shoot tissue taken approximately 20 cm above the soil surface</tissue>
    </source>
</reference>
<evidence type="ECO:0000256" key="1">
    <source>
        <dbReference type="SAM" id="SignalP"/>
    </source>
</evidence>